<keyword evidence="1" id="KW-0723">Serine/threonine-protein kinase</keyword>
<dbReference type="PANTHER" id="PTHR35526:SF6">
    <property type="entry name" value="SLR1861 PROTEIN"/>
    <property type="match status" value="1"/>
</dbReference>
<evidence type="ECO:0000256" key="1">
    <source>
        <dbReference type="ARBA" id="ARBA00022527"/>
    </source>
</evidence>
<dbReference type="GO" id="GO:0004674">
    <property type="term" value="F:protein serine/threonine kinase activity"/>
    <property type="evidence" value="ECO:0007669"/>
    <property type="project" value="UniProtKB-KW"/>
</dbReference>
<gene>
    <name evidence="3" type="ORF">FHR82_004661</name>
</gene>
<protein>
    <submittedName>
        <fullName evidence="3">Anti-sigma regulatory factor (Ser/Thr protein kinase)</fullName>
    </submittedName>
</protein>
<dbReference type="CDD" id="cd16936">
    <property type="entry name" value="HATPase_RsbW-like"/>
    <property type="match status" value="1"/>
</dbReference>
<keyword evidence="4" id="KW-1185">Reference proteome</keyword>
<dbReference type="InterPro" id="IPR036890">
    <property type="entry name" value="HATPase_C_sf"/>
</dbReference>
<keyword evidence="1" id="KW-0808">Transferase</keyword>
<comment type="caution">
    <text evidence="3">The sequence shown here is derived from an EMBL/GenBank/DDBJ whole genome shotgun (WGS) entry which is preliminary data.</text>
</comment>
<dbReference type="EMBL" id="JACHJQ010000005">
    <property type="protein sequence ID" value="MBB4908408.1"/>
    <property type="molecule type" value="Genomic_DNA"/>
</dbReference>
<sequence length="148" mass="16263">MIAVRARGIDELGVMIPAIVDRLARATGLTHSQAYRLRLATEEITTNIVTHGYGGRGGTVDIDAGYDEVWAWVRIEDDAPGFDPTTYEVVPRLTADPGWPPLGGFGLFLALSSVDRLEHARVEGRNRNLLKIRRSGGTDEEAMRAYRG</sequence>
<dbReference type="Proteomes" id="UP000520767">
    <property type="component" value="Unassembled WGS sequence"/>
</dbReference>
<reference evidence="3 4" key="1">
    <citation type="submission" date="2020-08" db="EMBL/GenBank/DDBJ databases">
        <title>Genomic Encyclopedia of Type Strains, Phase III (KMG-III): the genomes of soil and plant-associated and newly described type strains.</title>
        <authorList>
            <person name="Whitman W."/>
        </authorList>
    </citation>
    <scope>NUCLEOTIDE SEQUENCE [LARGE SCALE GENOMIC DNA]</scope>
    <source>
        <strain evidence="3 4">CECT 8960</strain>
    </source>
</reference>
<dbReference type="RefSeq" id="WP_184812570.1">
    <property type="nucleotide sequence ID" value="NZ_JACHJQ010000005.1"/>
</dbReference>
<dbReference type="SUPFAM" id="SSF55874">
    <property type="entry name" value="ATPase domain of HSP90 chaperone/DNA topoisomerase II/histidine kinase"/>
    <property type="match status" value="1"/>
</dbReference>
<dbReference type="Pfam" id="PF13581">
    <property type="entry name" value="HATPase_c_2"/>
    <property type="match status" value="1"/>
</dbReference>
<proteinExistence type="predicted"/>
<keyword evidence="1" id="KW-0418">Kinase</keyword>
<dbReference type="Gene3D" id="3.30.565.10">
    <property type="entry name" value="Histidine kinase-like ATPase, C-terminal domain"/>
    <property type="match status" value="1"/>
</dbReference>
<dbReference type="AlphaFoldDB" id="A0A7W7Q7R4"/>
<feature type="domain" description="Histidine kinase/HSP90-like ATPase" evidence="2">
    <location>
        <begin position="19"/>
        <end position="126"/>
    </location>
</feature>
<name>A0A7W7Q7R4_9PSEU</name>
<evidence type="ECO:0000313" key="3">
    <source>
        <dbReference type="EMBL" id="MBB4908408.1"/>
    </source>
</evidence>
<organism evidence="3 4">
    <name type="scientific">Actinophytocola algeriensis</name>
    <dbReference type="NCBI Taxonomy" id="1768010"/>
    <lineage>
        <taxon>Bacteria</taxon>
        <taxon>Bacillati</taxon>
        <taxon>Actinomycetota</taxon>
        <taxon>Actinomycetes</taxon>
        <taxon>Pseudonocardiales</taxon>
        <taxon>Pseudonocardiaceae</taxon>
    </lineage>
</organism>
<dbReference type="InterPro" id="IPR050267">
    <property type="entry name" value="Anti-sigma-factor_SerPK"/>
</dbReference>
<accession>A0A7W7Q7R4</accession>
<evidence type="ECO:0000313" key="4">
    <source>
        <dbReference type="Proteomes" id="UP000520767"/>
    </source>
</evidence>
<dbReference type="InterPro" id="IPR003594">
    <property type="entry name" value="HATPase_dom"/>
</dbReference>
<dbReference type="PANTHER" id="PTHR35526">
    <property type="entry name" value="ANTI-SIGMA-F FACTOR RSBW-RELATED"/>
    <property type="match status" value="1"/>
</dbReference>
<evidence type="ECO:0000259" key="2">
    <source>
        <dbReference type="Pfam" id="PF13581"/>
    </source>
</evidence>